<organism evidence="1 2">
    <name type="scientific">Nonomuraea africana</name>
    <dbReference type="NCBI Taxonomy" id="46171"/>
    <lineage>
        <taxon>Bacteria</taxon>
        <taxon>Bacillati</taxon>
        <taxon>Actinomycetota</taxon>
        <taxon>Actinomycetes</taxon>
        <taxon>Streptosporangiales</taxon>
        <taxon>Streptosporangiaceae</taxon>
        <taxon>Nonomuraea</taxon>
    </lineage>
</organism>
<comment type="caution">
    <text evidence="1">The sequence shown here is derived from an EMBL/GenBank/DDBJ whole genome shotgun (WGS) entry which is preliminary data.</text>
</comment>
<evidence type="ECO:0008006" key="3">
    <source>
        <dbReference type="Google" id="ProtNLM"/>
    </source>
</evidence>
<dbReference type="EMBL" id="JADBEF010000002">
    <property type="protein sequence ID" value="MBE1566586.1"/>
    <property type="molecule type" value="Genomic_DNA"/>
</dbReference>
<protein>
    <recommendedName>
        <fullName evidence="3">DUF3168 domain-containing protein</fullName>
    </recommendedName>
</protein>
<name>A0ABR9KX26_9ACTN</name>
<keyword evidence="2" id="KW-1185">Reference proteome</keyword>
<sequence length="140" mass="14597">MRSLADADPIPDALAHLTGSARLAAELGGVGRVGAAHQPPYPRLRVRPVPGGGENLQTGEVALLLKLEALDSVEAPVGEWQLRRILYVALEELAVLPSLPPVEGRVVITHVGSRVGGGPVPEADGRSRYIATAAIHCHSG</sequence>
<evidence type="ECO:0000313" key="2">
    <source>
        <dbReference type="Proteomes" id="UP000661607"/>
    </source>
</evidence>
<gene>
    <name evidence="1" type="ORF">H4W81_009458</name>
</gene>
<reference evidence="1 2" key="1">
    <citation type="submission" date="2020-10" db="EMBL/GenBank/DDBJ databases">
        <title>Sequencing the genomes of 1000 actinobacteria strains.</title>
        <authorList>
            <person name="Klenk H.-P."/>
        </authorList>
    </citation>
    <scope>NUCLEOTIDE SEQUENCE [LARGE SCALE GENOMIC DNA]</scope>
    <source>
        <strain evidence="1 2">DSM 43748</strain>
    </source>
</reference>
<evidence type="ECO:0000313" key="1">
    <source>
        <dbReference type="EMBL" id="MBE1566586.1"/>
    </source>
</evidence>
<proteinExistence type="predicted"/>
<dbReference type="RefSeq" id="WP_192781587.1">
    <property type="nucleotide sequence ID" value="NZ_BAAASY010000032.1"/>
</dbReference>
<accession>A0ABR9KX26</accession>
<dbReference type="Proteomes" id="UP000661607">
    <property type="component" value="Unassembled WGS sequence"/>
</dbReference>